<dbReference type="InterPro" id="IPR036505">
    <property type="entry name" value="Amidase/PGRP_sf"/>
</dbReference>
<dbReference type="EMBL" id="JAODUO010000125">
    <property type="protein sequence ID" value="KAK2188719.1"/>
    <property type="molecule type" value="Genomic_DNA"/>
</dbReference>
<feature type="transmembrane region" description="Helical" evidence="3">
    <location>
        <begin position="221"/>
        <end position="245"/>
    </location>
</feature>
<dbReference type="Proteomes" id="UP001209878">
    <property type="component" value="Unassembled WGS sequence"/>
</dbReference>
<reference evidence="6" key="1">
    <citation type="journal article" date="2023" name="Mol. Biol. Evol.">
        <title>Third-Generation Sequencing Reveals the Adaptive Role of the Epigenome in Three Deep-Sea Polychaetes.</title>
        <authorList>
            <person name="Perez M."/>
            <person name="Aroh O."/>
            <person name="Sun Y."/>
            <person name="Lan Y."/>
            <person name="Juniper S.K."/>
            <person name="Young C.R."/>
            <person name="Angers B."/>
            <person name="Qian P.Y."/>
        </authorList>
    </citation>
    <scope>NUCLEOTIDE SEQUENCE</scope>
    <source>
        <strain evidence="6">R07B-5</strain>
    </source>
</reference>
<evidence type="ECO:0000256" key="2">
    <source>
        <dbReference type="ARBA" id="ARBA00022859"/>
    </source>
</evidence>
<dbReference type="GO" id="GO:0008745">
    <property type="term" value="F:N-acetylmuramoyl-L-alanine amidase activity"/>
    <property type="evidence" value="ECO:0007669"/>
    <property type="project" value="InterPro"/>
</dbReference>
<dbReference type="InterPro" id="IPR002502">
    <property type="entry name" value="Amidase_domain"/>
</dbReference>
<dbReference type="Pfam" id="PF01510">
    <property type="entry name" value="Amidase_2"/>
    <property type="match status" value="1"/>
</dbReference>
<dbReference type="SUPFAM" id="SSF55846">
    <property type="entry name" value="N-acetylmuramoyl-L-alanine amidase-like"/>
    <property type="match status" value="1"/>
</dbReference>
<keyword evidence="3" id="KW-0812">Transmembrane</keyword>
<evidence type="ECO:0000259" key="4">
    <source>
        <dbReference type="SMART" id="SM00644"/>
    </source>
</evidence>
<protein>
    <recommendedName>
        <fullName evidence="8">Peptidoglycan recognition protein family domain-containing protein</fullName>
    </recommendedName>
</protein>
<dbReference type="GO" id="GO:0002376">
    <property type="term" value="P:immune system process"/>
    <property type="evidence" value="ECO:0007669"/>
    <property type="project" value="UniProtKB-KW"/>
</dbReference>
<dbReference type="CDD" id="cd06583">
    <property type="entry name" value="PGRP"/>
    <property type="match status" value="1"/>
</dbReference>
<keyword evidence="3" id="KW-0472">Membrane</keyword>
<dbReference type="PANTHER" id="PTHR11022:SF41">
    <property type="entry name" value="PEPTIDOGLYCAN-RECOGNITION PROTEIN LC-RELATED"/>
    <property type="match status" value="1"/>
</dbReference>
<evidence type="ECO:0000313" key="6">
    <source>
        <dbReference type="EMBL" id="KAK2188719.1"/>
    </source>
</evidence>
<evidence type="ECO:0000256" key="3">
    <source>
        <dbReference type="SAM" id="Phobius"/>
    </source>
</evidence>
<feature type="domain" description="Peptidoglycan recognition protein family" evidence="5">
    <location>
        <begin position="266"/>
        <end position="410"/>
    </location>
</feature>
<dbReference type="Pfam" id="PF18738">
    <property type="entry name" value="HEPN_DZIP3"/>
    <property type="match status" value="1"/>
</dbReference>
<proteinExistence type="inferred from homology"/>
<dbReference type="Gene3D" id="3.40.80.10">
    <property type="entry name" value="Peptidoglycan recognition protein-like"/>
    <property type="match status" value="1"/>
</dbReference>
<sequence>MNFELKIGDEDSTRYGRACRLVIEAGTLAVRDYVLNNLNPPRADGLPATLRALRELFDKLRRDSIITLDQFQVLYPPSGTDVRTEDLDLTMWVMLVRNATTASDKSVKRMKGLAPNNEQLVRDHVFKIRNARNVLFHKARHELDETEFDQIWLDVSAAILYLRRITPGERDVNYAYVLEQLKKGDLDQRSTTNSVFLVQKQSLEELRRIALKEASRKRWTIVALIIHLVLALATIGGVLVAVLIVKRSCSTCIDNVEYIRTDGGIVMYMRRDGWGAVEPREERVPLKTPVQYVIISHTALLGRCTTTEKCCRDARKVQKFNMETSHFADIAYNGLIGNNGIILDGRGFDVQAATAYGWNSQSLGFAFMGMFIRDVPGEEALAALQNFLGYLVTRNKLRSDYIIYGLCQVRPFPLSPGARLYREIQTWPHWVRTLCPVYMEES</sequence>
<dbReference type="AlphaFoldDB" id="A0AAD9UGN9"/>
<feature type="domain" description="N-acetylmuramoyl-L-alanine amidase" evidence="4">
    <location>
        <begin position="278"/>
        <end position="417"/>
    </location>
</feature>
<dbReference type="PANTHER" id="PTHR11022">
    <property type="entry name" value="PEPTIDOGLYCAN RECOGNITION PROTEIN"/>
    <property type="match status" value="1"/>
</dbReference>
<comment type="caution">
    <text evidence="6">The sequence shown here is derived from an EMBL/GenBank/DDBJ whole genome shotgun (WGS) entry which is preliminary data.</text>
</comment>
<keyword evidence="7" id="KW-1185">Reference proteome</keyword>
<organism evidence="6 7">
    <name type="scientific">Ridgeia piscesae</name>
    <name type="common">Tubeworm</name>
    <dbReference type="NCBI Taxonomy" id="27915"/>
    <lineage>
        <taxon>Eukaryota</taxon>
        <taxon>Metazoa</taxon>
        <taxon>Spiralia</taxon>
        <taxon>Lophotrochozoa</taxon>
        <taxon>Annelida</taxon>
        <taxon>Polychaeta</taxon>
        <taxon>Sedentaria</taxon>
        <taxon>Canalipalpata</taxon>
        <taxon>Sabellida</taxon>
        <taxon>Siboglinidae</taxon>
        <taxon>Ridgeia</taxon>
    </lineage>
</organism>
<keyword evidence="2" id="KW-0391">Immunity</keyword>
<dbReference type="InterPro" id="IPR041249">
    <property type="entry name" value="HEPN_DZIP3"/>
</dbReference>
<evidence type="ECO:0000259" key="5">
    <source>
        <dbReference type="SMART" id="SM00701"/>
    </source>
</evidence>
<evidence type="ECO:0008006" key="8">
    <source>
        <dbReference type="Google" id="ProtNLM"/>
    </source>
</evidence>
<dbReference type="InterPro" id="IPR006619">
    <property type="entry name" value="PGRP_domain_met/bac"/>
</dbReference>
<dbReference type="GO" id="GO:0009253">
    <property type="term" value="P:peptidoglycan catabolic process"/>
    <property type="evidence" value="ECO:0007669"/>
    <property type="project" value="InterPro"/>
</dbReference>
<dbReference type="SMART" id="SM00701">
    <property type="entry name" value="PGRP"/>
    <property type="match status" value="1"/>
</dbReference>
<dbReference type="FunFam" id="3.40.80.10:FF:000001">
    <property type="entry name" value="Peptidoglycan recognition protein 1"/>
    <property type="match status" value="1"/>
</dbReference>
<comment type="similarity">
    <text evidence="1">Belongs to the N-acetylmuramoyl-L-alanine amidase 2 family.</text>
</comment>
<name>A0AAD9UGN9_RIDPI</name>
<dbReference type="SMART" id="SM00644">
    <property type="entry name" value="Ami_2"/>
    <property type="match status" value="1"/>
</dbReference>
<gene>
    <name evidence="6" type="ORF">NP493_124g04037</name>
</gene>
<keyword evidence="3" id="KW-1133">Transmembrane helix</keyword>
<accession>A0AAD9UGN9</accession>
<evidence type="ECO:0000313" key="7">
    <source>
        <dbReference type="Proteomes" id="UP001209878"/>
    </source>
</evidence>
<evidence type="ECO:0000256" key="1">
    <source>
        <dbReference type="ARBA" id="ARBA00007553"/>
    </source>
</evidence>
<dbReference type="InterPro" id="IPR015510">
    <property type="entry name" value="PGRP"/>
</dbReference>
<dbReference type="GO" id="GO:0008270">
    <property type="term" value="F:zinc ion binding"/>
    <property type="evidence" value="ECO:0007669"/>
    <property type="project" value="InterPro"/>
</dbReference>